<dbReference type="OrthoDB" id="3196337at2"/>
<dbReference type="GO" id="GO:0046872">
    <property type="term" value="F:metal ion binding"/>
    <property type="evidence" value="ECO:0007669"/>
    <property type="project" value="UniProtKB-KW"/>
</dbReference>
<dbReference type="InterPro" id="IPR051013">
    <property type="entry name" value="MBL_superfamily_lactonases"/>
</dbReference>
<dbReference type="GO" id="GO:0016787">
    <property type="term" value="F:hydrolase activity"/>
    <property type="evidence" value="ECO:0007669"/>
    <property type="project" value="UniProtKB-KW"/>
</dbReference>
<dbReference type="SUPFAM" id="SSF56281">
    <property type="entry name" value="Metallo-hydrolase/oxidoreductase"/>
    <property type="match status" value="1"/>
</dbReference>
<reference evidence="7 8" key="1">
    <citation type="journal article" date="2010" name="Stand. Genomic Sci.">
        <title>Complete genome sequence of Conexibacter woesei type strain (ID131577).</title>
        <authorList>
            <person name="Pukall R."/>
            <person name="Lapidus A."/>
            <person name="Glavina Del Rio T."/>
            <person name="Copeland A."/>
            <person name="Tice H."/>
            <person name="Cheng J.-F."/>
            <person name="Lucas S."/>
            <person name="Chen F."/>
            <person name="Nolan M."/>
            <person name="Bruce D."/>
            <person name="Goodwin L."/>
            <person name="Pitluck S."/>
            <person name="Mavromatis K."/>
            <person name="Ivanova N."/>
            <person name="Ovchinnikova G."/>
            <person name="Pati A."/>
            <person name="Chen A."/>
            <person name="Palaniappan K."/>
            <person name="Land M."/>
            <person name="Hauser L."/>
            <person name="Chang Y.-J."/>
            <person name="Jeffries C.D."/>
            <person name="Chain P."/>
            <person name="Meincke L."/>
            <person name="Sims D."/>
            <person name="Brettin T."/>
            <person name="Detter J.C."/>
            <person name="Rohde M."/>
            <person name="Goeker M."/>
            <person name="Bristow J."/>
            <person name="Eisen J.A."/>
            <person name="Markowitz V."/>
            <person name="Kyrpides N.C."/>
            <person name="Klenk H.-P."/>
            <person name="Hugenholtz P."/>
        </authorList>
    </citation>
    <scope>NUCLEOTIDE SEQUENCE [LARGE SCALE GENOMIC DNA]</scope>
    <source>
        <strain evidence="8">DSM 14684 / CIP 108061 / JCM 11494 / NBRC 100937 / ID131577</strain>
    </source>
</reference>
<evidence type="ECO:0000256" key="1">
    <source>
        <dbReference type="ARBA" id="ARBA00001947"/>
    </source>
</evidence>
<reference evidence="8" key="2">
    <citation type="submission" date="2010-01" db="EMBL/GenBank/DDBJ databases">
        <title>The complete genome of Conexibacter woesei DSM 14684.</title>
        <authorList>
            <consortium name="US DOE Joint Genome Institute (JGI-PGF)"/>
            <person name="Lucas S."/>
            <person name="Copeland A."/>
            <person name="Lapidus A."/>
            <person name="Glavina del Rio T."/>
            <person name="Dalin E."/>
            <person name="Tice H."/>
            <person name="Bruce D."/>
            <person name="Goodwin L."/>
            <person name="Pitluck S."/>
            <person name="Kyrpides N."/>
            <person name="Mavromatis K."/>
            <person name="Ivanova N."/>
            <person name="Mikhailova N."/>
            <person name="Chertkov O."/>
            <person name="Brettin T."/>
            <person name="Detter J.C."/>
            <person name="Han C."/>
            <person name="Larimer F."/>
            <person name="Land M."/>
            <person name="Hauser L."/>
            <person name="Markowitz V."/>
            <person name="Cheng J.-F."/>
            <person name="Hugenholtz P."/>
            <person name="Woyke T."/>
            <person name="Wu D."/>
            <person name="Pukall R."/>
            <person name="Steenblock K."/>
            <person name="Schneider S."/>
            <person name="Klenk H.-P."/>
            <person name="Eisen J.A."/>
        </authorList>
    </citation>
    <scope>NUCLEOTIDE SEQUENCE [LARGE SCALE GENOMIC DNA]</scope>
    <source>
        <strain evidence="8">DSM 14684 / CIP 108061 / JCM 11494 / NBRC 100937 / ID131577</strain>
    </source>
</reference>
<evidence type="ECO:0000256" key="4">
    <source>
        <dbReference type="ARBA" id="ARBA00022801"/>
    </source>
</evidence>
<evidence type="ECO:0000313" key="8">
    <source>
        <dbReference type="Proteomes" id="UP000008229"/>
    </source>
</evidence>
<dbReference type="AlphaFoldDB" id="D3F4U1"/>
<dbReference type="PANTHER" id="PTHR42978">
    <property type="entry name" value="QUORUM-QUENCHING LACTONASE YTNP-RELATED-RELATED"/>
    <property type="match status" value="1"/>
</dbReference>
<dbReference type="HOGENOM" id="CLU_030571_3_2_11"/>
<evidence type="ECO:0000256" key="3">
    <source>
        <dbReference type="ARBA" id="ARBA00022723"/>
    </source>
</evidence>
<dbReference type="SMART" id="SM00849">
    <property type="entry name" value="Lactamase_B"/>
    <property type="match status" value="1"/>
</dbReference>
<keyword evidence="8" id="KW-1185">Reference proteome</keyword>
<evidence type="ECO:0000256" key="5">
    <source>
        <dbReference type="ARBA" id="ARBA00022833"/>
    </source>
</evidence>
<keyword evidence="4" id="KW-0378">Hydrolase</keyword>
<keyword evidence="5" id="KW-0862">Zinc</keyword>
<dbReference type="EMBL" id="CP001854">
    <property type="protein sequence ID" value="ADB52548.1"/>
    <property type="molecule type" value="Genomic_DNA"/>
</dbReference>
<evidence type="ECO:0000259" key="6">
    <source>
        <dbReference type="SMART" id="SM00849"/>
    </source>
</evidence>
<proteinExistence type="inferred from homology"/>
<comment type="cofactor">
    <cofactor evidence="1">
        <name>Zn(2+)</name>
        <dbReference type="ChEBI" id="CHEBI:29105"/>
    </cofactor>
</comment>
<dbReference type="InterPro" id="IPR036866">
    <property type="entry name" value="RibonucZ/Hydroxyglut_hydro"/>
</dbReference>
<gene>
    <name evidence="7" type="ordered locus">Cwoe_4133</name>
</gene>
<accession>D3F4U1</accession>
<organism evidence="7 8">
    <name type="scientific">Conexibacter woesei (strain DSM 14684 / CCUG 47730 / CIP 108061 / JCM 11494 / NBRC 100937 / ID131577)</name>
    <dbReference type="NCBI Taxonomy" id="469383"/>
    <lineage>
        <taxon>Bacteria</taxon>
        <taxon>Bacillati</taxon>
        <taxon>Actinomycetota</taxon>
        <taxon>Thermoleophilia</taxon>
        <taxon>Solirubrobacterales</taxon>
        <taxon>Conexibacteraceae</taxon>
        <taxon>Conexibacter</taxon>
    </lineage>
</organism>
<keyword evidence="3" id="KW-0479">Metal-binding</keyword>
<protein>
    <submittedName>
        <fullName evidence="7">Beta-lactamase domain protein</fullName>
    </submittedName>
</protein>
<dbReference type="Proteomes" id="UP000008229">
    <property type="component" value="Chromosome"/>
</dbReference>
<dbReference type="Gene3D" id="3.60.15.10">
    <property type="entry name" value="Ribonuclease Z/Hydroxyacylglutathione hydrolase-like"/>
    <property type="match status" value="1"/>
</dbReference>
<dbReference type="Pfam" id="PF00753">
    <property type="entry name" value="Lactamase_B"/>
    <property type="match status" value="1"/>
</dbReference>
<comment type="similarity">
    <text evidence="2">Belongs to the metallo-beta-lactamase superfamily.</text>
</comment>
<sequence>MAKATKVRLLDSGTLVIDQSHITWNVGCGTPVRFPVYSVLIEHPEGLILFDTGFDRELVLEKLAFELPEQTEQQTIPAQLALAGYAAGDVDAVVNSHLHFDHCGGNKHLVNATTYLHEDEIREARSPEPFEVLGYADRSWDHPGARFSLLSGDVELADGVHLFHTPGHSIGHYSLLVELEGSRPLLFMADVSYTPAAYARDHQAGFHWNPVAGVRSIRRVKALARAWDAEIFFTHDMDEFETYKLAPSSYPAS</sequence>
<dbReference type="InterPro" id="IPR001279">
    <property type="entry name" value="Metallo-B-lactamas"/>
</dbReference>
<evidence type="ECO:0000256" key="2">
    <source>
        <dbReference type="ARBA" id="ARBA00007749"/>
    </source>
</evidence>
<dbReference type="KEGG" id="cwo:Cwoe_4133"/>
<dbReference type="STRING" id="469383.Cwoe_4133"/>
<dbReference type="eggNOG" id="COG0491">
    <property type="taxonomic scope" value="Bacteria"/>
</dbReference>
<dbReference type="PANTHER" id="PTHR42978:SF2">
    <property type="entry name" value="102 KBASES UNSTABLE REGION: FROM 1 TO 119443"/>
    <property type="match status" value="1"/>
</dbReference>
<dbReference type="CDD" id="cd07729">
    <property type="entry name" value="AHL_lactonase_MBL-fold"/>
    <property type="match status" value="1"/>
</dbReference>
<evidence type="ECO:0000313" key="7">
    <source>
        <dbReference type="EMBL" id="ADB52548.1"/>
    </source>
</evidence>
<name>D3F4U1_CONWI</name>
<feature type="domain" description="Metallo-beta-lactamase" evidence="6">
    <location>
        <begin position="35"/>
        <end position="235"/>
    </location>
</feature>
<dbReference type="RefSeq" id="WP_012935599.1">
    <property type="nucleotide sequence ID" value="NC_013739.1"/>
</dbReference>